<evidence type="ECO:0008006" key="3">
    <source>
        <dbReference type="Google" id="ProtNLM"/>
    </source>
</evidence>
<accession>U4TTG6</accession>
<dbReference type="AlphaFoldDB" id="U4TTG6"/>
<protein>
    <recommendedName>
        <fullName evidence="3">HTH cro/C1-type domain-containing protein</fullName>
    </recommendedName>
</protein>
<dbReference type="RefSeq" id="WP_022529438.1">
    <property type="nucleotide sequence ID" value="NZ_KI271588.1"/>
</dbReference>
<dbReference type="EMBL" id="KI271588">
    <property type="protein sequence ID" value="ERL65178.1"/>
    <property type="molecule type" value="Genomic_DNA"/>
</dbReference>
<reference evidence="2" key="1">
    <citation type="journal article" date="2013" name="Genome Announc.">
        <title>Whole-Genome Sequencing of Lactobacillus shenzhenensis Strain LY-73T.</title>
        <authorList>
            <person name="Lin Z."/>
            <person name="Liu Z."/>
            <person name="Yang R."/>
            <person name="Zou Y."/>
            <person name="Wan D."/>
            <person name="Chen J."/>
            <person name="Guo M."/>
            <person name="Zhao J."/>
            <person name="Fang C."/>
            <person name="Yang R."/>
            <person name="Liu F."/>
        </authorList>
    </citation>
    <scope>NUCLEOTIDE SEQUENCE [LARGE SCALE GENOMIC DNA]</scope>
    <source>
        <strain evidence="2">LY-73</strain>
    </source>
</reference>
<evidence type="ECO:0000313" key="2">
    <source>
        <dbReference type="Proteomes" id="UP000030647"/>
    </source>
</evidence>
<sequence>MEKEPKQSTLAREFNRWRIMNRLLLADAAAPVTTAATLSRFESGHSSLSGDLFGQLLIHFPVPLTVLAGEYHAAQHVPSLFETISILLSDAATARTRQQKITEAISLYQAQFDLTKIPLYRLQADAVKLVFTRPMDQSVESAVAVHYFSRVQYYSEAELQTAVFLVLIVSESDRDALLQHILLHVRLDDDRQTQVVTLITVAGVITAARHGHLGQAERWQHIAQRLGSADNTPTAVRVCLQLSRLILAWHRAPAQQGLQTAQAQALQHDLREAGAVHLSRGASLIWHYGTNNEKGCKVHDVWSAI</sequence>
<organism evidence="1 2">
    <name type="scientific">Schleiferilactobacillus shenzhenensis LY-73</name>
    <dbReference type="NCBI Taxonomy" id="1231336"/>
    <lineage>
        <taxon>Bacteria</taxon>
        <taxon>Bacillati</taxon>
        <taxon>Bacillota</taxon>
        <taxon>Bacilli</taxon>
        <taxon>Lactobacillales</taxon>
        <taxon>Lactobacillaceae</taxon>
        <taxon>Schleiferilactobacillus</taxon>
    </lineage>
</organism>
<dbReference type="STRING" id="1231336.L248_2853"/>
<proteinExistence type="predicted"/>
<keyword evidence="2" id="KW-1185">Reference proteome</keyword>
<name>U4TTG6_9LACO</name>
<gene>
    <name evidence="1" type="ORF">L248_2853</name>
</gene>
<dbReference type="Proteomes" id="UP000030647">
    <property type="component" value="Unassembled WGS sequence"/>
</dbReference>
<evidence type="ECO:0000313" key="1">
    <source>
        <dbReference type="EMBL" id="ERL65178.1"/>
    </source>
</evidence>
<dbReference type="HOGENOM" id="CLU_911519_0_0_9"/>